<dbReference type="OrthoDB" id="4137815at2759"/>
<dbReference type="EMBL" id="MU003794">
    <property type="protein sequence ID" value="KAF2720955.1"/>
    <property type="molecule type" value="Genomic_DNA"/>
</dbReference>
<dbReference type="AlphaFoldDB" id="A0A9P4Q7J8"/>
<dbReference type="GO" id="GO:0000981">
    <property type="term" value="F:DNA-binding transcription factor activity, RNA polymerase II-specific"/>
    <property type="evidence" value="ECO:0007669"/>
    <property type="project" value="InterPro"/>
</dbReference>
<protein>
    <recommendedName>
        <fullName evidence="4">Zn(2)-C6 fungal-type domain-containing protein</fullName>
    </recommendedName>
</protein>
<evidence type="ECO:0000313" key="2">
    <source>
        <dbReference type="EMBL" id="KAF2720955.1"/>
    </source>
</evidence>
<dbReference type="SUPFAM" id="SSF57701">
    <property type="entry name" value="Zn2/Cys6 DNA-binding domain"/>
    <property type="match status" value="1"/>
</dbReference>
<evidence type="ECO:0008006" key="4">
    <source>
        <dbReference type="Google" id="ProtNLM"/>
    </source>
</evidence>
<evidence type="ECO:0000313" key="3">
    <source>
        <dbReference type="Proteomes" id="UP000799441"/>
    </source>
</evidence>
<dbReference type="CDD" id="cd00067">
    <property type="entry name" value="GAL4"/>
    <property type="match status" value="1"/>
</dbReference>
<gene>
    <name evidence="2" type="ORF">K431DRAFT_247944</name>
</gene>
<organism evidence="2 3">
    <name type="scientific">Polychaeton citri CBS 116435</name>
    <dbReference type="NCBI Taxonomy" id="1314669"/>
    <lineage>
        <taxon>Eukaryota</taxon>
        <taxon>Fungi</taxon>
        <taxon>Dikarya</taxon>
        <taxon>Ascomycota</taxon>
        <taxon>Pezizomycotina</taxon>
        <taxon>Dothideomycetes</taxon>
        <taxon>Dothideomycetidae</taxon>
        <taxon>Capnodiales</taxon>
        <taxon>Capnodiaceae</taxon>
        <taxon>Polychaeton</taxon>
    </lineage>
</organism>
<dbReference type="GO" id="GO:0008270">
    <property type="term" value="F:zinc ion binding"/>
    <property type="evidence" value="ECO:0007669"/>
    <property type="project" value="InterPro"/>
</dbReference>
<accession>A0A9P4Q7J8</accession>
<dbReference type="InterPro" id="IPR001138">
    <property type="entry name" value="Zn2Cys6_DnaBD"/>
</dbReference>
<sequence length="469" mass="52852">MELTSTRNRQKRRACDRCYELKERCARVPSTGACRRCVRLDQICSTIRPIRPPGRRPHRGDAPLTEDLECQPEISVSSPYNVSSWLADTPELSSSEKDLLMRLLSQPQILKQYVVSSSFQDAEQRSLAEPLPSALPTLKDAYLAYASILKPVHPTCAIRADTSAGLRHASSAIMTLRTFSVINLQDATLCLTLGTALALFVYSAVGVGVSDICSHCLITTQPFIDTEVLDSKAQHHVTLLVLLETMESIVRRQKPTLKIQTRSCERVDRFLGLSFPLLSCYYDLCAISYSLVGVTNEVTRRKLHQQLDRVQVSIDAWQPDQPDNFINELTSAEVVHLLAQAKVYRLGALLMAHRLRFMFGQEDSQADIWSREIMVELELARQTTKQSTHFVTLPFIIAAVEVRDPALRIKVFQDVNEYVDQFTPIVQKATRTFLGRVWGERDARTTCSWLDSIHKPCVLIDSVKNAFSA</sequence>
<keyword evidence="3" id="KW-1185">Reference proteome</keyword>
<name>A0A9P4Q7J8_9PEZI</name>
<proteinExistence type="predicted"/>
<dbReference type="Proteomes" id="UP000799441">
    <property type="component" value="Unassembled WGS sequence"/>
</dbReference>
<comment type="caution">
    <text evidence="2">The sequence shown here is derived from an EMBL/GenBank/DDBJ whole genome shotgun (WGS) entry which is preliminary data.</text>
</comment>
<reference evidence="2" key="1">
    <citation type="journal article" date="2020" name="Stud. Mycol.">
        <title>101 Dothideomycetes genomes: a test case for predicting lifestyles and emergence of pathogens.</title>
        <authorList>
            <person name="Haridas S."/>
            <person name="Albert R."/>
            <person name="Binder M."/>
            <person name="Bloem J."/>
            <person name="Labutti K."/>
            <person name="Salamov A."/>
            <person name="Andreopoulos B."/>
            <person name="Baker S."/>
            <person name="Barry K."/>
            <person name="Bills G."/>
            <person name="Bluhm B."/>
            <person name="Cannon C."/>
            <person name="Castanera R."/>
            <person name="Culley D."/>
            <person name="Daum C."/>
            <person name="Ezra D."/>
            <person name="Gonzalez J."/>
            <person name="Henrissat B."/>
            <person name="Kuo A."/>
            <person name="Liang C."/>
            <person name="Lipzen A."/>
            <person name="Lutzoni F."/>
            <person name="Magnuson J."/>
            <person name="Mondo S."/>
            <person name="Nolan M."/>
            <person name="Ohm R."/>
            <person name="Pangilinan J."/>
            <person name="Park H.-J."/>
            <person name="Ramirez L."/>
            <person name="Alfaro M."/>
            <person name="Sun H."/>
            <person name="Tritt A."/>
            <person name="Yoshinaga Y."/>
            <person name="Zwiers L.-H."/>
            <person name="Turgeon B."/>
            <person name="Goodwin S."/>
            <person name="Spatafora J."/>
            <person name="Crous P."/>
            <person name="Grigoriev I."/>
        </authorList>
    </citation>
    <scope>NUCLEOTIDE SEQUENCE</scope>
    <source>
        <strain evidence="2">CBS 116435</strain>
    </source>
</reference>
<dbReference type="InterPro" id="IPR036864">
    <property type="entry name" value="Zn2-C6_fun-type_DNA-bd_sf"/>
</dbReference>
<keyword evidence="1" id="KW-0539">Nucleus</keyword>
<evidence type="ECO:0000256" key="1">
    <source>
        <dbReference type="ARBA" id="ARBA00023242"/>
    </source>
</evidence>